<keyword evidence="2" id="KW-1185">Reference proteome</keyword>
<evidence type="ECO:0000313" key="2">
    <source>
        <dbReference type="Proteomes" id="UP000018144"/>
    </source>
</evidence>
<reference evidence="1 2" key="1">
    <citation type="journal article" date="2013" name="PLoS Genet.">
        <title>The genome and development-dependent transcriptomes of Pyronema confluens: a window into fungal evolution.</title>
        <authorList>
            <person name="Traeger S."/>
            <person name="Altegoer F."/>
            <person name="Freitag M."/>
            <person name="Gabaldon T."/>
            <person name="Kempken F."/>
            <person name="Kumar A."/>
            <person name="Marcet-Houben M."/>
            <person name="Poggeler S."/>
            <person name="Stajich J.E."/>
            <person name="Nowrousian M."/>
        </authorList>
    </citation>
    <scope>NUCLEOTIDE SEQUENCE [LARGE SCALE GENOMIC DNA]</scope>
    <source>
        <strain evidence="2">CBS 100304</strain>
        <tissue evidence="1">Vegetative mycelium</tissue>
    </source>
</reference>
<name>U4LN16_PYROM</name>
<protein>
    <submittedName>
        <fullName evidence="1">Uncharacterized protein</fullName>
    </submittedName>
</protein>
<dbReference type="Proteomes" id="UP000018144">
    <property type="component" value="Unassembled WGS sequence"/>
</dbReference>
<gene>
    <name evidence="1" type="ORF">PCON_09097</name>
</gene>
<organism evidence="1 2">
    <name type="scientific">Pyronema omphalodes (strain CBS 100304)</name>
    <name type="common">Pyronema confluens</name>
    <dbReference type="NCBI Taxonomy" id="1076935"/>
    <lineage>
        <taxon>Eukaryota</taxon>
        <taxon>Fungi</taxon>
        <taxon>Dikarya</taxon>
        <taxon>Ascomycota</taxon>
        <taxon>Pezizomycotina</taxon>
        <taxon>Pezizomycetes</taxon>
        <taxon>Pezizales</taxon>
        <taxon>Pyronemataceae</taxon>
        <taxon>Pyronema</taxon>
    </lineage>
</organism>
<dbReference type="AlphaFoldDB" id="U4LN16"/>
<sequence length="22" mass="2473">MLVSLFNFYQASDTPGLQSLKI</sequence>
<evidence type="ECO:0000313" key="1">
    <source>
        <dbReference type="EMBL" id="CCX30730.1"/>
    </source>
</evidence>
<proteinExistence type="predicted"/>
<dbReference type="EMBL" id="HF935466">
    <property type="protein sequence ID" value="CCX30730.1"/>
    <property type="molecule type" value="Genomic_DNA"/>
</dbReference>
<accession>U4LN16</accession>